<dbReference type="AlphaFoldDB" id="A0A6C0GLZ0"/>
<protein>
    <recommendedName>
        <fullName evidence="3">DUF4382 domain-containing protein</fullName>
    </recommendedName>
</protein>
<gene>
    <name evidence="1" type="ORF">GXP67_19370</name>
</gene>
<sequence>MKRIVTYLYVFLFFCLLSSCKKEDDLTGSLKLKLNGMFVPENVFFQLYTEGSWSVPTVTQPLKTGSFNSGMAIINDLNPGNYIILVGGAYFSVQVTAGRQREYSL</sequence>
<evidence type="ECO:0008006" key="3">
    <source>
        <dbReference type="Google" id="ProtNLM"/>
    </source>
</evidence>
<dbReference type="EMBL" id="CP048222">
    <property type="protein sequence ID" value="QHT68650.1"/>
    <property type="molecule type" value="Genomic_DNA"/>
</dbReference>
<dbReference type="PROSITE" id="PS51257">
    <property type="entry name" value="PROKAR_LIPOPROTEIN"/>
    <property type="match status" value="1"/>
</dbReference>
<evidence type="ECO:0000313" key="1">
    <source>
        <dbReference type="EMBL" id="QHT68650.1"/>
    </source>
</evidence>
<evidence type="ECO:0000313" key="2">
    <source>
        <dbReference type="Proteomes" id="UP000480178"/>
    </source>
</evidence>
<accession>A0A6C0GLZ0</accession>
<proteinExistence type="predicted"/>
<keyword evidence="2" id="KW-1185">Reference proteome</keyword>
<dbReference type="Proteomes" id="UP000480178">
    <property type="component" value="Chromosome"/>
</dbReference>
<organism evidence="1 2">
    <name type="scientific">Rhodocytophaga rosea</name>
    <dbReference type="NCBI Taxonomy" id="2704465"/>
    <lineage>
        <taxon>Bacteria</taxon>
        <taxon>Pseudomonadati</taxon>
        <taxon>Bacteroidota</taxon>
        <taxon>Cytophagia</taxon>
        <taxon>Cytophagales</taxon>
        <taxon>Rhodocytophagaceae</taxon>
        <taxon>Rhodocytophaga</taxon>
    </lineage>
</organism>
<dbReference type="RefSeq" id="WP_162444661.1">
    <property type="nucleotide sequence ID" value="NZ_CP048222.1"/>
</dbReference>
<name>A0A6C0GLZ0_9BACT</name>
<reference evidence="1 2" key="1">
    <citation type="submission" date="2020-01" db="EMBL/GenBank/DDBJ databases">
        <authorList>
            <person name="Kim M.K."/>
        </authorList>
    </citation>
    <scope>NUCLEOTIDE SEQUENCE [LARGE SCALE GENOMIC DNA]</scope>
    <source>
        <strain evidence="1 2">172606-1</strain>
    </source>
</reference>
<dbReference type="KEGG" id="rhoz:GXP67_19370"/>